<reference evidence="3" key="1">
    <citation type="submission" date="2016-11" db="UniProtKB">
        <authorList>
            <consortium name="WormBaseParasite"/>
        </authorList>
    </citation>
    <scope>IDENTIFICATION</scope>
</reference>
<sequence>RIREADAVAELKEMRQKVMELETQNHVCTNQLKRQDDEVKRLREQFEQNQAKAEKWTHDQLHKDNLSELDDDS</sequence>
<protein>
    <submittedName>
        <fullName evidence="3">CC2-LZ domain-containing protein</fullName>
    </submittedName>
</protein>
<dbReference type="AlphaFoldDB" id="A0A1I7Y8L4"/>
<dbReference type="Proteomes" id="UP000095287">
    <property type="component" value="Unplaced"/>
</dbReference>
<keyword evidence="2" id="KW-1185">Reference proteome</keyword>
<accession>A0A1I7Y8L4</accession>
<proteinExistence type="predicted"/>
<feature type="compositionally biased region" description="Basic and acidic residues" evidence="1">
    <location>
        <begin position="49"/>
        <end position="66"/>
    </location>
</feature>
<feature type="region of interest" description="Disordered" evidence="1">
    <location>
        <begin position="49"/>
        <end position="73"/>
    </location>
</feature>
<evidence type="ECO:0000313" key="2">
    <source>
        <dbReference type="Proteomes" id="UP000095287"/>
    </source>
</evidence>
<organism evidence="2 3">
    <name type="scientific">Steinernema glaseri</name>
    <dbReference type="NCBI Taxonomy" id="37863"/>
    <lineage>
        <taxon>Eukaryota</taxon>
        <taxon>Metazoa</taxon>
        <taxon>Ecdysozoa</taxon>
        <taxon>Nematoda</taxon>
        <taxon>Chromadorea</taxon>
        <taxon>Rhabditida</taxon>
        <taxon>Tylenchina</taxon>
        <taxon>Panagrolaimomorpha</taxon>
        <taxon>Strongyloidoidea</taxon>
        <taxon>Steinernematidae</taxon>
        <taxon>Steinernema</taxon>
    </lineage>
</organism>
<evidence type="ECO:0000256" key="1">
    <source>
        <dbReference type="SAM" id="MobiDB-lite"/>
    </source>
</evidence>
<name>A0A1I7Y8L4_9BILA</name>
<dbReference type="WBParaSite" id="L893_g13774.t1">
    <property type="protein sequence ID" value="L893_g13774.t1"/>
    <property type="gene ID" value="L893_g13774"/>
</dbReference>
<evidence type="ECO:0000313" key="3">
    <source>
        <dbReference type="WBParaSite" id="L893_g13774.t1"/>
    </source>
</evidence>